<dbReference type="PROSITE" id="PS50011">
    <property type="entry name" value="PROTEIN_KINASE_DOM"/>
    <property type="match status" value="1"/>
</dbReference>
<dbReference type="GO" id="GO:0005524">
    <property type="term" value="F:ATP binding"/>
    <property type="evidence" value="ECO:0007669"/>
    <property type="project" value="UniProtKB-KW"/>
</dbReference>
<evidence type="ECO:0000256" key="12">
    <source>
        <dbReference type="SAM" id="Coils"/>
    </source>
</evidence>
<keyword evidence="4" id="KW-0132">Cell division</keyword>
<dbReference type="GO" id="GO:0007059">
    <property type="term" value="P:chromosome segregation"/>
    <property type="evidence" value="ECO:0007669"/>
    <property type="project" value="UniProtKB-ARBA"/>
</dbReference>
<dbReference type="Gene3D" id="1.10.510.10">
    <property type="entry name" value="Transferase(Phosphotransferase) domain 1"/>
    <property type="match status" value="1"/>
</dbReference>
<dbReference type="OrthoDB" id="248923at2759"/>
<keyword evidence="9" id="KW-0131">Cell cycle</keyword>
<evidence type="ECO:0000256" key="2">
    <source>
        <dbReference type="ARBA" id="ARBA00012513"/>
    </source>
</evidence>
<dbReference type="GeneID" id="136804923"/>
<feature type="coiled-coil region" evidence="12">
    <location>
        <begin position="299"/>
        <end position="333"/>
    </location>
</feature>
<evidence type="ECO:0000313" key="14">
    <source>
        <dbReference type="EnsemblMetazoa" id="CLYHEMP008514.1"/>
    </source>
</evidence>
<comment type="similarity">
    <text evidence="1">Belongs to the protein kinase superfamily. NEK Ser/Thr protein kinase family. NIMA subfamily.</text>
</comment>
<evidence type="ECO:0000256" key="11">
    <source>
        <dbReference type="ARBA" id="ARBA00048679"/>
    </source>
</evidence>
<evidence type="ECO:0000259" key="13">
    <source>
        <dbReference type="PROSITE" id="PS50011"/>
    </source>
</evidence>
<keyword evidence="8" id="KW-0067">ATP-binding</keyword>
<dbReference type="InterPro" id="IPR000719">
    <property type="entry name" value="Prot_kinase_dom"/>
</dbReference>
<dbReference type="InterPro" id="IPR008271">
    <property type="entry name" value="Ser/Thr_kinase_AS"/>
</dbReference>
<sequence length="439" mass="51099">MPGNKLDDYDVVCTIGSGSYGTCKKIKRKTDGKIRVWKELEYGSMTDEEKKLLVSEVNLLRELKHPNIVRYHDRIIDRGSTKIYIVMEFCEGGDLAAYILKYRKQRKFVDEAFIWKALYQLSLALSECHLQSRGGSSVLHRDLKPANVFLDSNNNCKLGDFGLARVLNHDTSFAKTFVGTPYYMSPELVNRTNYNQKSDIWSLGCLIYELTALMPPFLAANQKLLAMKIKDGHYRPIPTHYSKDLETIIKKMLTVVESKRPTIEDILNCQGIRNYLEPPVANDKRTSMPTLDDLDNESLKKKEEQLRKWSLDLEIKEKQLKQKEKDLVERERILDNRLRSDNLYPAHKRLAMPDKENIFNKKNEDQRLVEMDWKTGYHRNKDYEMKTDFRPHVGGGGGIGDVYAAEINKHNRALRQLDHNFDVNRYETRLARPFPYGLR</sequence>
<keyword evidence="3" id="KW-0723">Serine/threonine-protein kinase</keyword>
<proteinExistence type="inferred from homology"/>
<keyword evidence="15" id="KW-1185">Reference proteome</keyword>
<dbReference type="Proteomes" id="UP000594262">
    <property type="component" value="Unplaced"/>
</dbReference>
<evidence type="ECO:0000313" key="15">
    <source>
        <dbReference type="Proteomes" id="UP000594262"/>
    </source>
</evidence>
<name>A0A7M5V9P0_9CNID</name>
<evidence type="ECO:0000256" key="4">
    <source>
        <dbReference type="ARBA" id="ARBA00022618"/>
    </source>
</evidence>
<dbReference type="GO" id="GO:0051301">
    <property type="term" value="P:cell division"/>
    <property type="evidence" value="ECO:0007669"/>
    <property type="project" value="UniProtKB-KW"/>
</dbReference>
<organism evidence="14 15">
    <name type="scientific">Clytia hemisphaerica</name>
    <dbReference type="NCBI Taxonomy" id="252671"/>
    <lineage>
        <taxon>Eukaryota</taxon>
        <taxon>Metazoa</taxon>
        <taxon>Cnidaria</taxon>
        <taxon>Hydrozoa</taxon>
        <taxon>Hydroidolina</taxon>
        <taxon>Leptothecata</taxon>
        <taxon>Obeliida</taxon>
        <taxon>Clytiidae</taxon>
        <taxon>Clytia</taxon>
    </lineage>
</organism>
<dbReference type="AlphaFoldDB" id="A0A7M5V9P0"/>
<dbReference type="Pfam" id="PF00069">
    <property type="entry name" value="Pkinase"/>
    <property type="match status" value="1"/>
</dbReference>
<keyword evidence="6" id="KW-0547">Nucleotide-binding</keyword>
<reference evidence="14" key="1">
    <citation type="submission" date="2021-01" db="UniProtKB">
        <authorList>
            <consortium name="EnsemblMetazoa"/>
        </authorList>
    </citation>
    <scope>IDENTIFICATION</scope>
</reference>
<dbReference type="PROSITE" id="PS00108">
    <property type="entry name" value="PROTEIN_KINASE_ST"/>
    <property type="match status" value="1"/>
</dbReference>
<comment type="catalytic activity">
    <reaction evidence="11">
        <text>L-seryl-[protein] + ATP = O-phospho-L-seryl-[protein] + ADP + H(+)</text>
        <dbReference type="Rhea" id="RHEA:17989"/>
        <dbReference type="Rhea" id="RHEA-COMP:9863"/>
        <dbReference type="Rhea" id="RHEA-COMP:11604"/>
        <dbReference type="ChEBI" id="CHEBI:15378"/>
        <dbReference type="ChEBI" id="CHEBI:29999"/>
        <dbReference type="ChEBI" id="CHEBI:30616"/>
        <dbReference type="ChEBI" id="CHEBI:83421"/>
        <dbReference type="ChEBI" id="CHEBI:456216"/>
        <dbReference type="EC" id="2.7.11.1"/>
    </reaction>
</comment>
<dbReference type="SUPFAM" id="SSF56112">
    <property type="entry name" value="Protein kinase-like (PK-like)"/>
    <property type="match status" value="1"/>
</dbReference>
<dbReference type="GO" id="GO:0000278">
    <property type="term" value="P:mitotic cell cycle"/>
    <property type="evidence" value="ECO:0007669"/>
    <property type="project" value="UniProtKB-ARBA"/>
</dbReference>
<dbReference type="FunFam" id="3.30.200.20:FF:000151">
    <property type="entry name" value="G2-specific protein kinase nimA"/>
    <property type="match status" value="1"/>
</dbReference>
<evidence type="ECO:0000256" key="7">
    <source>
        <dbReference type="ARBA" id="ARBA00022777"/>
    </source>
</evidence>
<dbReference type="PANTHER" id="PTHR44899">
    <property type="entry name" value="CAMK FAMILY PROTEIN KINASE"/>
    <property type="match status" value="1"/>
</dbReference>
<accession>A0A7M5V9P0</accession>
<evidence type="ECO:0000256" key="1">
    <source>
        <dbReference type="ARBA" id="ARBA00010886"/>
    </source>
</evidence>
<dbReference type="RefSeq" id="XP_066917553.1">
    <property type="nucleotide sequence ID" value="XM_067061452.1"/>
</dbReference>
<evidence type="ECO:0000256" key="10">
    <source>
        <dbReference type="ARBA" id="ARBA00047899"/>
    </source>
</evidence>
<dbReference type="InterPro" id="IPR011009">
    <property type="entry name" value="Kinase-like_dom_sf"/>
</dbReference>
<keyword evidence="7" id="KW-0418">Kinase</keyword>
<dbReference type="InterPro" id="IPR051131">
    <property type="entry name" value="NEK_Ser/Thr_kinase_NIMA"/>
</dbReference>
<dbReference type="SMART" id="SM00220">
    <property type="entry name" value="S_TKc"/>
    <property type="match status" value="1"/>
</dbReference>
<evidence type="ECO:0000256" key="8">
    <source>
        <dbReference type="ARBA" id="ARBA00022840"/>
    </source>
</evidence>
<evidence type="ECO:0000256" key="9">
    <source>
        <dbReference type="ARBA" id="ARBA00023306"/>
    </source>
</evidence>
<dbReference type="PANTHER" id="PTHR44899:SF10">
    <property type="entry name" value="NIMA-RELATED KINASE 2"/>
    <property type="match status" value="1"/>
</dbReference>
<keyword evidence="5" id="KW-0808">Transferase</keyword>
<dbReference type="GO" id="GO:0005634">
    <property type="term" value="C:nucleus"/>
    <property type="evidence" value="ECO:0007669"/>
    <property type="project" value="UniProtKB-ARBA"/>
</dbReference>
<dbReference type="GO" id="GO:0004674">
    <property type="term" value="F:protein serine/threonine kinase activity"/>
    <property type="evidence" value="ECO:0007669"/>
    <property type="project" value="UniProtKB-KW"/>
</dbReference>
<dbReference type="EnsemblMetazoa" id="CLYHEMT008514.1">
    <property type="protein sequence ID" value="CLYHEMP008514.1"/>
    <property type="gene ID" value="CLYHEMG008514"/>
</dbReference>
<evidence type="ECO:0000256" key="6">
    <source>
        <dbReference type="ARBA" id="ARBA00022741"/>
    </source>
</evidence>
<dbReference type="FunFam" id="1.10.510.10:FF:000356">
    <property type="entry name" value="Serine/threonine-protein kinase Nek2"/>
    <property type="match status" value="1"/>
</dbReference>
<dbReference type="CDD" id="cd08217">
    <property type="entry name" value="STKc_Nek2"/>
    <property type="match status" value="1"/>
</dbReference>
<feature type="domain" description="Protein kinase" evidence="13">
    <location>
        <begin position="9"/>
        <end position="276"/>
    </location>
</feature>
<dbReference type="Gene3D" id="3.30.200.20">
    <property type="entry name" value="Phosphorylase Kinase, domain 1"/>
    <property type="match status" value="2"/>
</dbReference>
<dbReference type="EC" id="2.7.11.1" evidence="2"/>
<evidence type="ECO:0000256" key="5">
    <source>
        <dbReference type="ARBA" id="ARBA00022679"/>
    </source>
</evidence>
<keyword evidence="12" id="KW-0175">Coiled coil</keyword>
<comment type="catalytic activity">
    <reaction evidence="10">
        <text>L-threonyl-[protein] + ATP = O-phospho-L-threonyl-[protein] + ADP + H(+)</text>
        <dbReference type="Rhea" id="RHEA:46608"/>
        <dbReference type="Rhea" id="RHEA-COMP:11060"/>
        <dbReference type="Rhea" id="RHEA-COMP:11605"/>
        <dbReference type="ChEBI" id="CHEBI:15378"/>
        <dbReference type="ChEBI" id="CHEBI:30013"/>
        <dbReference type="ChEBI" id="CHEBI:30616"/>
        <dbReference type="ChEBI" id="CHEBI:61977"/>
        <dbReference type="ChEBI" id="CHEBI:456216"/>
        <dbReference type="EC" id="2.7.11.1"/>
    </reaction>
</comment>
<protein>
    <recommendedName>
        <fullName evidence="2">non-specific serine/threonine protein kinase</fullName>
        <ecNumber evidence="2">2.7.11.1</ecNumber>
    </recommendedName>
</protein>
<evidence type="ECO:0000256" key="3">
    <source>
        <dbReference type="ARBA" id="ARBA00022527"/>
    </source>
</evidence>